<evidence type="ECO:0000256" key="3">
    <source>
        <dbReference type="ARBA" id="ARBA00023002"/>
    </source>
</evidence>
<keyword evidence="3" id="KW-0560">Oxidoreductase</keyword>
<dbReference type="PROSITE" id="PS00059">
    <property type="entry name" value="ADH_ZINC"/>
    <property type="match status" value="1"/>
</dbReference>
<dbReference type="Gene3D" id="3.90.180.10">
    <property type="entry name" value="Medium-chain alcohol dehydrogenases, catalytic domain"/>
    <property type="match status" value="1"/>
</dbReference>
<dbReference type="GO" id="GO:0016616">
    <property type="term" value="F:oxidoreductase activity, acting on the CH-OH group of donors, NAD or NADP as acceptor"/>
    <property type="evidence" value="ECO:0007669"/>
    <property type="project" value="UniProtKB-ARBA"/>
</dbReference>
<comment type="cofactor">
    <cofactor evidence="4">
        <name>Zn(2+)</name>
        <dbReference type="ChEBI" id="CHEBI:29105"/>
    </cofactor>
</comment>
<name>A0A7X4GK49_9SPHN</name>
<dbReference type="InterPro" id="IPR013154">
    <property type="entry name" value="ADH-like_N"/>
</dbReference>
<sequence>MKAWAVTAPNAPLEQLEMETPRPESSEVVVRVTHCGVCHSDLHFWKGEYNLGGGKVMKLADRGVRLPRCPGHEIVGEVVALGPDAQGVAIGDRRIVYPWIGCGTCDACKAEQDNLCTAQRSLGVVQHGGFASHVKVPHPRYLVDPGNIDPALAATYACSGITAYSAIRKVLPLAPEQPVVLIGAGGLGLTAIAMLRAFGHRAIISVDVSDEKLAAATAEGASAVVNSSGEGSLERLLEVTGGPVPAVIDFVNISPTARMGFDALSKGGRLVVVGVSGGEITLSLAGLVFKANSILGALTGSIQDLRDVVEMANKGLLPPTPVATLAKDKVNEAMVALREGNVTGRLVLEDL</sequence>
<organism evidence="6 7">
    <name type="scientific">Novosphingobium silvae</name>
    <dbReference type="NCBI Taxonomy" id="2692619"/>
    <lineage>
        <taxon>Bacteria</taxon>
        <taxon>Pseudomonadati</taxon>
        <taxon>Pseudomonadota</taxon>
        <taxon>Alphaproteobacteria</taxon>
        <taxon>Sphingomonadales</taxon>
        <taxon>Sphingomonadaceae</taxon>
        <taxon>Novosphingobium</taxon>
    </lineage>
</organism>
<dbReference type="EMBL" id="WVTD01000030">
    <property type="protein sequence ID" value="MYM00152.1"/>
    <property type="molecule type" value="Genomic_DNA"/>
</dbReference>
<gene>
    <name evidence="6" type="ORF">GR702_20580</name>
</gene>
<dbReference type="InterPro" id="IPR050129">
    <property type="entry name" value="Zn_alcohol_dh"/>
</dbReference>
<keyword evidence="1 4" id="KW-0479">Metal-binding</keyword>
<dbReference type="InterPro" id="IPR036291">
    <property type="entry name" value="NAD(P)-bd_dom_sf"/>
</dbReference>
<comment type="similarity">
    <text evidence="4">Belongs to the zinc-containing alcohol dehydrogenase family.</text>
</comment>
<dbReference type="InterPro" id="IPR002328">
    <property type="entry name" value="ADH_Zn_CS"/>
</dbReference>
<dbReference type="SUPFAM" id="SSF51735">
    <property type="entry name" value="NAD(P)-binding Rossmann-fold domains"/>
    <property type="match status" value="1"/>
</dbReference>
<dbReference type="AlphaFoldDB" id="A0A7X4GK49"/>
<dbReference type="PANTHER" id="PTHR43401:SF4">
    <property type="entry name" value="D-ARABINOSE 1-DEHYDROGENASE (NADP(+))"/>
    <property type="match status" value="1"/>
</dbReference>
<proteinExistence type="inferred from homology"/>
<evidence type="ECO:0000256" key="2">
    <source>
        <dbReference type="ARBA" id="ARBA00022833"/>
    </source>
</evidence>
<comment type="caution">
    <text evidence="6">The sequence shown here is derived from an EMBL/GenBank/DDBJ whole genome shotgun (WGS) entry which is preliminary data.</text>
</comment>
<accession>A0A7X4GK49</accession>
<dbReference type="Proteomes" id="UP000465810">
    <property type="component" value="Unassembled WGS sequence"/>
</dbReference>
<reference evidence="6 7" key="1">
    <citation type="submission" date="2019-12" db="EMBL/GenBank/DDBJ databases">
        <authorList>
            <person name="Feng G."/>
            <person name="Zhu H."/>
        </authorList>
    </citation>
    <scope>NUCLEOTIDE SEQUENCE [LARGE SCALE GENOMIC DNA]</scope>
    <source>
        <strain evidence="6 7">FGD1</strain>
    </source>
</reference>
<dbReference type="SMART" id="SM00829">
    <property type="entry name" value="PKS_ER"/>
    <property type="match status" value="1"/>
</dbReference>
<feature type="domain" description="Enoyl reductase (ER)" evidence="5">
    <location>
        <begin position="11"/>
        <end position="348"/>
    </location>
</feature>
<evidence type="ECO:0000259" key="5">
    <source>
        <dbReference type="SMART" id="SM00829"/>
    </source>
</evidence>
<dbReference type="CDD" id="cd08240">
    <property type="entry name" value="6_hydroxyhexanoate_dh_like"/>
    <property type="match status" value="1"/>
</dbReference>
<dbReference type="InterPro" id="IPR011032">
    <property type="entry name" value="GroES-like_sf"/>
</dbReference>
<dbReference type="Pfam" id="PF00107">
    <property type="entry name" value="ADH_zinc_N"/>
    <property type="match status" value="1"/>
</dbReference>
<keyword evidence="2 4" id="KW-0862">Zinc</keyword>
<evidence type="ECO:0000256" key="4">
    <source>
        <dbReference type="RuleBase" id="RU361277"/>
    </source>
</evidence>
<protein>
    <submittedName>
        <fullName evidence="6">Alcohol dehydrogenase catalytic domain-containing protein</fullName>
    </submittedName>
</protein>
<dbReference type="InterPro" id="IPR020843">
    <property type="entry name" value="ER"/>
</dbReference>
<dbReference type="PANTHER" id="PTHR43401">
    <property type="entry name" value="L-THREONINE 3-DEHYDROGENASE"/>
    <property type="match status" value="1"/>
</dbReference>
<evidence type="ECO:0000313" key="6">
    <source>
        <dbReference type="EMBL" id="MYM00152.1"/>
    </source>
</evidence>
<dbReference type="RefSeq" id="WP_160987420.1">
    <property type="nucleotide sequence ID" value="NZ_WVTD01000030.1"/>
</dbReference>
<keyword evidence="7" id="KW-1185">Reference proteome</keyword>
<evidence type="ECO:0000313" key="7">
    <source>
        <dbReference type="Proteomes" id="UP000465810"/>
    </source>
</evidence>
<dbReference type="SUPFAM" id="SSF50129">
    <property type="entry name" value="GroES-like"/>
    <property type="match status" value="1"/>
</dbReference>
<dbReference type="InterPro" id="IPR013149">
    <property type="entry name" value="ADH-like_C"/>
</dbReference>
<dbReference type="Gene3D" id="3.40.50.720">
    <property type="entry name" value="NAD(P)-binding Rossmann-like Domain"/>
    <property type="match status" value="1"/>
</dbReference>
<dbReference type="Pfam" id="PF08240">
    <property type="entry name" value="ADH_N"/>
    <property type="match status" value="1"/>
</dbReference>
<dbReference type="GO" id="GO:0008270">
    <property type="term" value="F:zinc ion binding"/>
    <property type="evidence" value="ECO:0007669"/>
    <property type="project" value="InterPro"/>
</dbReference>
<evidence type="ECO:0000256" key="1">
    <source>
        <dbReference type="ARBA" id="ARBA00022723"/>
    </source>
</evidence>